<dbReference type="Pfam" id="PF21010">
    <property type="entry name" value="HA2_C"/>
    <property type="match status" value="1"/>
</dbReference>
<dbReference type="PANTHER" id="PTHR18934:SF118">
    <property type="entry name" value="ATP-DEPENDENT RNA HELICASE DHX33"/>
    <property type="match status" value="1"/>
</dbReference>
<gene>
    <name evidence="6" type="ORF">TSPGSL018_29803</name>
</gene>
<dbReference type="Pfam" id="PF07717">
    <property type="entry name" value="OB_NTP_bind"/>
    <property type="match status" value="1"/>
</dbReference>
<dbReference type="AlphaFoldDB" id="A0A061QHZ4"/>
<keyword evidence="3 6" id="KW-0067">ATP-binding</keyword>
<comment type="catalytic activity">
    <reaction evidence="4">
        <text>ATP + H2O = ADP + phosphate + H(+)</text>
        <dbReference type="Rhea" id="RHEA:13065"/>
        <dbReference type="ChEBI" id="CHEBI:15377"/>
        <dbReference type="ChEBI" id="CHEBI:15378"/>
        <dbReference type="ChEBI" id="CHEBI:30616"/>
        <dbReference type="ChEBI" id="CHEBI:43474"/>
        <dbReference type="ChEBI" id="CHEBI:456216"/>
        <dbReference type="EC" id="3.6.4.13"/>
    </reaction>
</comment>
<dbReference type="Gene3D" id="1.20.120.1080">
    <property type="match status" value="1"/>
</dbReference>
<dbReference type="GO" id="GO:0005730">
    <property type="term" value="C:nucleolus"/>
    <property type="evidence" value="ECO:0007669"/>
    <property type="project" value="TreeGrafter"/>
</dbReference>
<dbReference type="PANTHER" id="PTHR18934">
    <property type="entry name" value="ATP-DEPENDENT RNA HELICASE"/>
    <property type="match status" value="1"/>
</dbReference>
<dbReference type="GO" id="GO:0003724">
    <property type="term" value="F:RNA helicase activity"/>
    <property type="evidence" value="ECO:0007669"/>
    <property type="project" value="UniProtKB-EC"/>
</dbReference>
<name>A0A061QHZ4_9CHLO</name>
<dbReference type="InterPro" id="IPR027417">
    <property type="entry name" value="P-loop_NTPase"/>
</dbReference>
<evidence type="ECO:0000256" key="3">
    <source>
        <dbReference type="ARBA" id="ARBA00022806"/>
    </source>
</evidence>
<dbReference type="EC" id="3.6.4.13" evidence="1"/>
<dbReference type="InterPro" id="IPR011709">
    <property type="entry name" value="DEAD-box_helicase_OB_fold"/>
</dbReference>
<sequence>TELGLKMARLPVDPMFAKVLLLSGEMGCSREALGVVSMVSTENVFYTPQGQADAAAEARRRFVCVAGDHLTMLQVFKSWCELPVKERAQWCRDHFINNRAMAKAKDIHDQIAGYLSSMQVPLTSCGEDSAPVQRCLASGLFPHAARLQPDGGYALIATGQRLQLHPSSSLAGSGPGSSRKRPVHLCCRACVAPGARAKVLCVKELRDRGRPPCSPREAKIDAPR</sequence>
<evidence type="ECO:0000256" key="4">
    <source>
        <dbReference type="ARBA" id="ARBA00047984"/>
    </source>
</evidence>
<dbReference type="GO" id="GO:0045943">
    <property type="term" value="P:positive regulation of transcription by RNA polymerase I"/>
    <property type="evidence" value="ECO:0007669"/>
    <property type="project" value="TreeGrafter"/>
</dbReference>
<feature type="domain" description="Helicase-associated" evidence="5">
    <location>
        <begin position="1"/>
        <end position="73"/>
    </location>
</feature>
<accession>A0A061QHZ4</accession>
<keyword evidence="3 6" id="KW-0547">Nucleotide-binding</keyword>
<dbReference type="InterPro" id="IPR007502">
    <property type="entry name" value="Helicase-assoc_dom"/>
</dbReference>
<protein>
    <recommendedName>
        <fullName evidence="1">RNA helicase</fullName>
        <ecNumber evidence="1">3.6.4.13</ecNumber>
    </recommendedName>
</protein>
<keyword evidence="3 6" id="KW-0347">Helicase</keyword>
<evidence type="ECO:0000256" key="1">
    <source>
        <dbReference type="ARBA" id="ARBA00012552"/>
    </source>
</evidence>
<evidence type="ECO:0000259" key="5">
    <source>
        <dbReference type="SMART" id="SM00847"/>
    </source>
</evidence>
<feature type="non-terminal residue" evidence="6">
    <location>
        <position position="1"/>
    </location>
</feature>
<dbReference type="EMBL" id="GBEZ01027176">
    <property type="protein sequence ID" value="JAC60102.1"/>
    <property type="molecule type" value="Transcribed_RNA"/>
</dbReference>
<dbReference type="SUPFAM" id="SSF52540">
    <property type="entry name" value="P-loop containing nucleoside triphosphate hydrolases"/>
    <property type="match status" value="1"/>
</dbReference>
<dbReference type="GO" id="GO:0003725">
    <property type="term" value="F:double-stranded RNA binding"/>
    <property type="evidence" value="ECO:0007669"/>
    <property type="project" value="TreeGrafter"/>
</dbReference>
<evidence type="ECO:0000313" key="6">
    <source>
        <dbReference type="EMBL" id="JAC60102.1"/>
    </source>
</evidence>
<proteinExistence type="predicted"/>
<keyword evidence="2" id="KW-0378">Hydrolase</keyword>
<organism evidence="6">
    <name type="scientific">Tetraselmis sp. GSL018</name>
    <dbReference type="NCBI Taxonomy" id="582737"/>
    <lineage>
        <taxon>Eukaryota</taxon>
        <taxon>Viridiplantae</taxon>
        <taxon>Chlorophyta</taxon>
        <taxon>core chlorophytes</taxon>
        <taxon>Chlorodendrophyceae</taxon>
        <taxon>Chlorodendrales</taxon>
        <taxon>Chlorodendraceae</taxon>
        <taxon>Tetraselmis</taxon>
    </lineage>
</organism>
<evidence type="ECO:0000256" key="2">
    <source>
        <dbReference type="ARBA" id="ARBA00022801"/>
    </source>
</evidence>
<dbReference type="GO" id="GO:0016787">
    <property type="term" value="F:hydrolase activity"/>
    <property type="evidence" value="ECO:0007669"/>
    <property type="project" value="UniProtKB-KW"/>
</dbReference>
<dbReference type="SMART" id="SM00847">
    <property type="entry name" value="HA2"/>
    <property type="match status" value="1"/>
</dbReference>
<reference evidence="6" key="1">
    <citation type="submission" date="2014-05" db="EMBL/GenBank/DDBJ databases">
        <title>The transcriptome of the halophilic microalga Tetraselmis sp. GSL018 isolated from the Great Salt Lake, Utah.</title>
        <authorList>
            <person name="Jinkerson R.E."/>
            <person name="D'Adamo S."/>
            <person name="Posewitz M.C."/>
        </authorList>
    </citation>
    <scope>NUCLEOTIDE SEQUENCE</scope>
    <source>
        <strain evidence="6">GSL018</strain>
    </source>
</reference>